<dbReference type="EMBL" id="VSSQ01023842">
    <property type="protein sequence ID" value="MPM71006.1"/>
    <property type="molecule type" value="Genomic_DNA"/>
</dbReference>
<evidence type="ECO:0000313" key="1">
    <source>
        <dbReference type="EMBL" id="MPM71006.1"/>
    </source>
</evidence>
<reference evidence="1" key="1">
    <citation type="submission" date="2019-08" db="EMBL/GenBank/DDBJ databases">
        <authorList>
            <person name="Kucharzyk K."/>
            <person name="Murdoch R.W."/>
            <person name="Higgins S."/>
            <person name="Loffler F."/>
        </authorList>
    </citation>
    <scope>NUCLEOTIDE SEQUENCE</scope>
</reference>
<name>A0A645BZL2_9ZZZZ</name>
<protein>
    <submittedName>
        <fullName evidence="1">Uncharacterized protein</fullName>
    </submittedName>
</protein>
<accession>A0A645BZL2</accession>
<gene>
    <name evidence="1" type="ORF">SDC9_117969</name>
</gene>
<comment type="caution">
    <text evidence="1">The sequence shown here is derived from an EMBL/GenBank/DDBJ whole genome shotgun (WGS) entry which is preliminary data.</text>
</comment>
<proteinExistence type="predicted"/>
<sequence length="73" mass="8103">MACQRSGDLHHALLPERQRGGWLISQRAQATALDLLTRLCQQCGFLASIKLQHGADPAAPRTLVRAKRHVVQH</sequence>
<organism evidence="1">
    <name type="scientific">bioreactor metagenome</name>
    <dbReference type="NCBI Taxonomy" id="1076179"/>
    <lineage>
        <taxon>unclassified sequences</taxon>
        <taxon>metagenomes</taxon>
        <taxon>ecological metagenomes</taxon>
    </lineage>
</organism>
<dbReference type="AlphaFoldDB" id="A0A645BZL2"/>